<accession>A0A8X6NFW1</accession>
<organism evidence="1 2">
    <name type="scientific">Nephila pilipes</name>
    <name type="common">Giant wood spider</name>
    <name type="synonym">Nephila maculata</name>
    <dbReference type="NCBI Taxonomy" id="299642"/>
    <lineage>
        <taxon>Eukaryota</taxon>
        <taxon>Metazoa</taxon>
        <taxon>Ecdysozoa</taxon>
        <taxon>Arthropoda</taxon>
        <taxon>Chelicerata</taxon>
        <taxon>Arachnida</taxon>
        <taxon>Araneae</taxon>
        <taxon>Araneomorphae</taxon>
        <taxon>Entelegynae</taxon>
        <taxon>Araneoidea</taxon>
        <taxon>Nephilidae</taxon>
        <taxon>Nephila</taxon>
    </lineage>
</organism>
<dbReference type="Proteomes" id="UP000887013">
    <property type="component" value="Unassembled WGS sequence"/>
</dbReference>
<reference evidence="1" key="1">
    <citation type="submission" date="2020-08" db="EMBL/GenBank/DDBJ databases">
        <title>Multicomponent nature underlies the extraordinary mechanical properties of spider dragline silk.</title>
        <authorList>
            <person name="Kono N."/>
            <person name="Nakamura H."/>
            <person name="Mori M."/>
            <person name="Yoshida Y."/>
            <person name="Ohtoshi R."/>
            <person name="Malay A.D."/>
            <person name="Moran D.A.P."/>
            <person name="Tomita M."/>
            <person name="Numata K."/>
            <person name="Arakawa K."/>
        </authorList>
    </citation>
    <scope>NUCLEOTIDE SEQUENCE</scope>
</reference>
<proteinExistence type="predicted"/>
<protein>
    <submittedName>
        <fullName evidence="1">Uncharacterized protein</fullName>
    </submittedName>
</protein>
<evidence type="ECO:0000313" key="2">
    <source>
        <dbReference type="Proteomes" id="UP000887013"/>
    </source>
</evidence>
<dbReference type="AlphaFoldDB" id="A0A8X6NFW1"/>
<comment type="caution">
    <text evidence="1">The sequence shown here is derived from an EMBL/GenBank/DDBJ whole genome shotgun (WGS) entry which is preliminary data.</text>
</comment>
<sequence length="113" mass="13152">MMYNASLKKRYLHHLRKNPLEKYLVKRRLRRGMTSVISDCFFEKRRVGKGSNFMDDRVFEFQRGALARAARQLRPPPFFLTPPFCGWGSLGISMVEPLFYGVVVLVTTLRPSP</sequence>
<keyword evidence="2" id="KW-1185">Reference proteome</keyword>
<gene>
    <name evidence="1" type="ORF">NPIL_403721</name>
</gene>
<name>A0A8X6NFW1_NEPPI</name>
<evidence type="ECO:0000313" key="1">
    <source>
        <dbReference type="EMBL" id="GFT11314.1"/>
    </source>
</evidence>
<dbReference type="EMBL" id="BMAW01008941">
    <property type="protein sequence ID" value="GFT11314.1"/>
    <property type="molecule type" value="Genomic_DNA"/>
</dbReference>